<dbReference type="EMBL" id="JXSQ01000009">
    <property type="protein sequence ID" value="KIP52580.1"/>
    <property type="molecule type" value="Genomic_DNA"/>
</dbReference>
<protein>
    <submittedName>
        <fullName evidence="3">MerR family transcriptional regulator</fullName>
    </submittedName>
</protein>
<evidence type="ECO:0000256" key="1">
    <source>
        <dbReference type="ARBA" id="ARBA00023125"/>
    </source>
</evidence>
<dbReference type="PROSITE" id="PS50937">
    <property type="entry name" value="HTH_MERR_2"/>
    <property type="match status" value="1"/>
</dbReference>
<dbReference type="OrthoDB" id="9809391at2"/>
<dbReference type="Gene3D" id="1.10.490.50">
    <property type="entry name" value="Antibiotic binding domain of TipA-like multidrug resistance regulators"/>
    <property type="match status" value="1"/>
</dbReference>
<dbReference type="PANTHER" id="PTHR30204">
    <property type="entry name" value="REDOX-CYCLING DRUG-SENSING TRANSCRIPTIONAL ACTIVATOR SOXR"/>
    <property type="match status" value="1"/>
</dbReference>
<dbReference type="Gene3D" id="1.10.1660.10">
    <property type="match status" value="1"/>
</dbReference>
<feature type="domain" description="HTH merR-type" evidence="2">
    <location>
        <begin position="1"/>
        <end position="71"/>
    </location>
</feature>
<dbReference type="GO" id="GO:0003700">
    <property type="term" value="F:DNA-binding transcription factor activity"/>
    <property type="evidence" value="ECO:0007669"/>
    <property type="project" value="InterPro"/>
</dbReference>
<organism evidence="3 4">
    <name type="scientific">Leucobacter komagatae</name>
    <dbReference type="NCBI Taxonomy" id="55969"/>
    <lineage>
        <taxon>Bacteria</taxon>
        <taxon>Bacillati</taxon>
        <taxon>Actinomycetota</taxon>
        <taxon>Actinomycetes</taxon>
        <taxon>Micrococcales</taxon>
        <taxon>Microbacteriaceae</taxon>
        <taxon>Leucobacter</taxon>
    </lineage>
</organism>
<dbReference type="RefSeq" id="WP_042544010.1">
    <property type="nucleotide sequence ID" value="NZ_JXSQ01000009.1"/>
</dbReference>
<comment type="caution">
    <text evidence="3">The sequence shown here is derived from an EMBL/GenBank/DDBJ whole genome shotgun (WGS) entry which is preliminary data.</text>
</comment>
<dbReference type="PRINTS" id="PR00040">
    <property type="entry name" value="HTHMERR"/>
</dbReference>
<dbReference type="InterPro" id="IPR047057">
    <property type="entry name" value="MerR_fam"/>
</dbReference>
<proteinExistence type="predicted"/>
<sequence length="259" mass="29131">MEWTVQELAERAGTSGRALRHYHQIGLLEPDRVGTNGYRYYGPAAVARLQRILLLRDTGMPLADIAEVLDASATGEAEQQALTAHLAHLAEEREALDRRMRAVEHTLSMRRQGLEPRMDVMLEGFNDRYEAEVVEQWGREAFDDSNDWWHGKTVQQQKQWKSNAEALLRRWRELEEDGREPGSQAAQDHAAAHMRWFTEIPGTPTHAGDRSRSIGMVLGLADQYEASPEFHVAFGTQGAARLAAEALRIHVAQLDASGD</sequence>
<dbReference type="InterPro" id="IPR012925">
    <property type="entry name" value="TipAS_dom"/>
</dbReference>
<dbReference type="GO" id="GO:0003677">
    <property type="term" value="F:DNA binding"/>
    <property type="evidence" value="ECO:0007669"/>
    <property type="project" value="UniProtKB-KW"/>
</dbReference>
<dbReference type="SUPFAM" id="SSF89082">
    <property type="entry name" value="Antibiotic binding domain of TipA-like multidrug resistance regulators"/>
    <property type="match status" value="1"/>
</dbReference>
<evidence type="ECO:0000313" key="3">
    <source>
        <dbReference type="EMBL" id="KIP52580.1"/>
    </source>
</evidence>
<dbReference type="SMART" id="SM00422">
    <property type="entry name" value="HTH_MERR"/>
    <property type="match status" value="1"/>
</dbReference>
<dbReference type="Pfam" id="PF13411">
    <property type="entry name" value="MerR_1"/>
    <property type="match status" value="1"/>
</dbReference>
<dbReference type="InterPro" id="IPR009061">
    <property type="entry name" value="DNA-bd_dom_put_sf"/>
</dbReference>
<dbReference type="SUPFAM" id="SSF46955">
    <property type="entry name" value="Putative DNA-binding domain"/>
    <property type="match status" value="1"/>
</dbReference>
<dbReference type="InterPro" id="IPR000551">
    <property type="entry name" value="MerR-type_HTH_dom"/>
</dbReference>
<name>A0A0D0H629_9MICO</name>
<gene>
    <name evidence="3" type="ORF">SD72_08470</name>
</gene>
<dbReference type="Proteomes" id="UP000032120">
    <property type="component" value="Unassembled WGS sequence"/>
</dbReference>
<dbReference type="PANTHER" id="PTHR30204:SF97">
    <property type="entry name" value="MERR FAMILY REGULATORY PROTEIN"/>
    <property type="match status" value="1"/>
</dbReference>
<dbReference type="CDD" id="cd01106">
    <property type="entry name" value="HTH_TipAL-Mta"/>
    <property type="match status" value="1"/>
</dbReference>
<dbReference type="InterPro" id="IPR036244">
    <property type="entry name" value="TipA-like_antibiotic-bd"/>
</dbReference>
<dbReference type="Pfam" id="PF07739">
    <property type="entry name" value="TipAS"/>
    <property type="match status" value="1"/>
</dbReference>
<keyword evidence="1" id="KW-0238">DNA-binding</keyword>
<dbReference type="AlphaFoldDB" id="A0A0D0H629"/>
<keyword evidence="4" id="KW-1185">Reference proteome</keyword>
<accession>A0A0D0H629</accession>
<evidence type="ECO:0000313" key="4">
    <source>
        <dbReference type="Proteomes" id="UP000032120"/>
    </source>
</evidence>
<evidence type="ECO:0000259" key="2">
    <source>
        <dbReference type="PROSITE" id="PS50937"/>
    </source>
</evidence>
<reference evidence="3 4" key="1">
    <citation type="submission" date="2015-01" db="EMBL/GenBank/DDBJ databases">
        <title>Draft genome sequence of Leucobacter komagatae strain VKM ST2845.</title>
        <authorList>
            <person name="Karlyshev A.V."/>
            <person name="Kudryashova E.B."/>
        </authorList>
    </citation>
    <scope>NUCLEOTIDE SEQUENCE [LARGE SCALE GENOMIC DNA]</scope>
    <source>
        <strain evidence="3 4">VKM ST2845</strain>
    </source>
</reference>